<dbReference type="EMBL" id="QTJV01000006">
    <property type="protein sequence ID" value="RFM33439.1"/>
    <property type="molecule type" value="Genomic_DNA"/>
</dbReference>
<proteinExistence type="predicted"/>
<name>A0A3E1NZT7_9BACT</name>
<evidence type="ECO:0000259" key="4">
    <source>
        <dbReference type="Pfam" id="PF03446"/>
    </source>
</evidence>
<sequence length="284" mass="30296">MNSFNSLPAETYSFVLKSNDMKIGFIGLGLLGLPIAENLLATGYELYVYNRTASKAAPLAEKGAKVCTAIAGLAEACDIVLSIVFDDAAVKEISGELLNHLSPPQVHVCLSTISTELARTLQHQHAEKGIYYISAPVFGRPEAAVARQLNYAVSGAAAVKEQVRTILENSGGTVWDFGEEIAAANLVKLCGNFLIIAAGEAIRECTAIARASGLPVEAMWEMFNQSLFKSPLYQSYSARILQAPAGAGAFVSNIPMKDLGLLAAHANAMGQGLPMPFFLMEQLR</sequence>
<dbReference type="Gene3D" id="1.10.1040.10">
    <property type="entry name" value="N-(1-d-carboxylethyl)-l-norvaline Dehydrogenase, domain 2"/>
    <property type="match status" value="1"/>
</dbReference>
<dbReference type="Gene3D" id="3.40.50.720">
    <property type="entry name" value="NAD(P)-binding Rossmann-like Domain"/>
    <property type="match status" value="1"/>
</dbReference>
<reference evidence="6 7" key="1">
    <citation type="submission" date="2018-08" db="EMBL/GenBank/DDBJ databases">
        <title>Chitinophaga sp. K20C18050901, a novel bacterium isolated from forest soil.</title>
        <authorList>
            <person name="Wang C."/>
        </authorList>
    </citation>
    <scope>NUCLEOTIDE SEQUENCE [LARGE SCALE GENOMIC DNA]</scope>
    <source>
        <strain evidence="6 7">K20C18050901</strain>
    </source>
</reference>
<evidence type="ECO:0000313" key="7">
    <source>
        <dbReference type="Proteomes" id="UP000261174"/>
    </source>
</evidence>
<evidence type="ECO:0000256" key="1">
    <source>
        <dbReference type="ARBA" id="ARBA00023002"/>
    </source>
</evidence>
<keyword evidence="1" id="KW-0560">Oxidoreductase</keyword>
<accession>A0A3E1NZT7</accession>
<dbReference type="PIRSF" id="PIRSF000103">
    <property type="entry name" value="HIBADH"/>
    <property type="match status" value="1"/>
</dbReference>
<dbReference type="Pfam" id="PF14833">
    <property type="entry name" value="NAD_binding_11"/>
    <property type="match status" value="1"/>
</dbReference>
<evidence type="ECO:0000256" key="3">
    <source>
        <dbReference type="PIRSR" id="PIRSR000103-1"/>
    </source>
</evidence>
<dbReference type="SUPFAM" id="SSF48179">
    <property type="entry name" value="6-phosphogluconate dehydrogenase C-terminal domain-like"/>
    <property type="match status" value="1"/>
</dbReference>
<dbReference type="InterPro" id="IPR051265">
    <property type="entry name" value="HIBADH-related_NP60_sf"/>
</dbReference>
<keyword evidence="2" id="KW-0520">NAD</keyword>
<keyword evidence="7" id="KW-1185">Reference proteome</keyword>
<evidence type="ECO:0000259" key="5">
    <source>
        <dbReference type="Pfam" id="PF14833"/>
    </source>
</evidence>
<dbReference type="InterPro" id="IPR006115">
    <property type="entry name" value="6PGDH_NADP-bd"/>
</dbReference>
<dbReference type="AlphaFoldDB" id="A0A3E1NZT7"/>
<organism evidence="6 7">
    <name type="scientific">Chitinophaga silvisoli</name>
    <dbReference type="NCBI Taxonomy" id="2291814"/>
    <lineage>
        <taxon>Bacteria</taxon>
        <taxon>Pseudomonadati</taxon>
        <taxon>Bacteroidota</taxon>
        <taxon>Chitinophagia</taxon>
        <taxon>Chitinophagales</taxon>
        <taxon>Chitinophagaceae</taxon>
        <taxon>Chitinophaga</taxon>
    </lineage>
</organism>
<dbReference type="InterPro" id="IPR029154">
    <property type="entry name" value="HIBADH-like_NADP-bd"/>
</dbReference>
<dbReference type="GO" id="GO:0050661">
    <property type="term" value="F:NADP binding"/>
    <property type="evidence" value="ECO:0007669"/>
    <property type="project" value="InterPro"/>
</dbReference>
<dbReference type="Proteomes" id="UP000261174">
    <property type="component" value="Unassembled WGS sequence"/>
</dbReference>
<feature type="domain" description="6-phosphogluconate dehydrogenase NADP-binding" evidence="4">
    <location>
        <begin position="22"/>
        <end position="174"/>
    </location>
</feature>
<dbReference type="InterPro" id="IPR008927">
    <property type="entry name" value="6-PGluconate_DH-like_C_sf"/>
</dbReference>
<dbReference type="Pfam" id="PF03446">
    <property type="entry name" value="NAD_binding_2"/>
    <property type="match status" value="1"/>
</dbReference>
<comment type="caution">
    <text evidence="6">The sequence shown here is derived from an EMBL/GenBank/DDBJ whole genome shotgun (WGS) entry which is preliminary data.</text>
</comment>
<dbReference type="InterPro" id="IPR036291">
    <property type="entry name" value="NAD(P)-bd_dom_sf"/>
</dbReference>
<evidence type="ECO:0000313" key="6">
    <source>
        <dbReference type="EMBL" id="RFM33439.1"/>
    </source>
</evidence>
<dbReference type="InterPro" id="IPR015815">
    <property type="entry name" value="HIBADH-related"/>
</dbReference>
<dbReference type="InterPro" id="IPR013328">
    <property type="entry name" value="6PGD_dom2"/>
</dbReference>
<dbReference type="SUPFAM" id="SSF51735">
    <property type="entry name" value="NAD(P)-binding Rossmann-fold domains"/>
    <property type="match status" value="1"/>
</dbReference>
<dbReference type="GO" id="GO:0016491">
    <property type="term" value="F:oxidoreductase activity"/>
    <property type="evidence" value="ECO:0007669"/>
    <property type="project" value="UniProtKB-KW"/>
</dbReference>
<feature type="domain" description="3-hydroxyisobutyrate dehydrogenase-like NAD-binding" evidence="5">
    <location>
        <begin position="183"/>
        <end position="275"/>
    </location>
</feature>
<feature type="active site" evidence="3">
    <location>
        <position position="188"/>
    </location>
</feature>
<dbReference type="GO" id="GO:0051287">
    <property type="term" value="F:NAD binding"/>
    <property type="evidence" value="ECO:0007669"/>
    <property type="project" value="InterPro"/>
</dbReference>
<protein>
    <submittedName>
        <fullName evidence="6">NAD(P)-dependent oxidoreductase</fullName>
    </submittedName>
</protein>
<gene>
    <name evidence="6" type="ORF">DXN04_15875</name>
</gene>
<evidence type="ECO:0000256" key="2">
    <source>
        <dbReference type="ARBA" id="ARBA00023027"/>
    </source>
</evidence>
<dbReference type="PANTHER" id="PTHR43580">
    <property type="entry name" value="OXIDOREDUCTASE GLYR1-RELATED"/>
    <property type="match status" value="1"/>
</dbReference>
<dbReference type="PANTHER" id="PTHR43580:SF2">
    <property type="entry name" value="CYTOKINE-LIKE NUCLEAR FACTOR N-PAC"/>
    <property type="match status" value="1"/>
</dbReference>